<evidence type="ECO:0000313" key="2">
    <source>
        <dbReference type="Proteomes" id="UP000668068"/>
    </source>
</evidence>
<comment type="caution">
    <text evidence="1">The sequence shown here is derived from an EMBL/GenBank/DDBJ whole genome shotgun (WGS) entry which is preliminary data.</text>
</comment>
<evidence type="ECO:0000313" key="1">
    <source>
        <dbReference type="EMBL" id="MBO3360414.1"/>
    </source>
</evidence>
<name>A0AAW4J1G2_CLOPF</name>
<protein>
    <submittedName>
        <fullName evidence="1">Uncharacterized protein</fullName>
    </submittedName>
</protein>
<dbReference type="RefSeq" id="WP_208336488.1">
    <property type="nucleotide sequence ID" value="NZ_CATNWT010000001.1"/>
</dbReference>
<sequence>MPINIKLQDFTATIHQSSRYNNDSFDLVHVESLIVTDEPIPNDTIWYIPNSKIIDPVFQKILQAANINPQPTEESLIQSRIDSFGDAVNEALSGDSEETKKDITTLALLSVLSKTTLKLVEKTSNTYLLSYDYKLFPISNNTYELKVQLPFPGFIMPDNGDKIQITVVTPMDATIDKNNTNGIDENGNSITPQYANFPNSRKEAISFDYSTDPTFTIRYSYQ</sequence>
<dbReference type="EMBL" id="JAENQP010000030">
    <property type="protein sequence ID" value="MBO3360414.1"/>
    <property type="molecule type" value="Genomic_DNA"/>
</dbReference>
<reference evidence="1" key="1">
    <citation type="submission" date="2020-12" db="EMBL/GenBank/DDBJ databases">
        <title>Comparative genomics of Clostridium perfringens reveals patterns of host-associated phylogenetic clades and virulence factors.</title>
        <authorList>
            <person name="Smith A.H."/>
            <person name="Geier R."/>
        </authorList>
    </citation>
    <scope>NUCLEOTIDE SEQUENCE</scope>
    <source>
        <strain evidence="1">CHD30677R</strain>
    </source>
</reference>
<dbReference type="Proteomes" id="UP000668068">
    <property type="component" value="Unassembled WGS sequence"/>
</dbReference>
<gene>
    <name evidence="1" type="ORF">JJB47_16920</name>
</gene>
<organism evidence="1 2">
    <name type="scientific">Clostridium perfringens</name>
    <dbReference type="NCBI Taxonomy" id="1502"/>
    <lineage>
        <taxon>Bacteria</taxon>
        <taxon>Bacillati</taxon>
        <taxon>Bacillota</taxon>
        <taxon>Clostridia</taxon>
        <taxon>Eubacteriales</taxon>
        <taxon>Clostridiaceae</taxon>
        <taxon>Clostridium</taxon>
    </lineage>
</organism>
<dbReference type="AlphaFoldDB" id="A0AAW4J1G2"/>
<proteinExistence type="predicted"/>
<accession>A0AAW4J1G2</accession>